<dbReference type="Proteomes" id="UP001596378">
    <property type="component" value="Unassembled WGS sequence"/>
</dbReference>
<reference evidence="4" key="1">
    <citation type="journal article" date="2019" name="Int. J. Syst. Evol. Microbiol.">
        <title>The Global Catalogue of Microorganisms (GCM) 10K type strain sequencing project: providing services to taxonomists for standard genome sequencing and annotation.</title>
        <authorList>
            <consortium name="The Broad Institute Genomics Platform"/>
            <consortium name="The Broad Institute Genome Sequencing Center for Infectious Disease"/>
            <person name="Wu L."/>
            <person name="Ma J."/>
        </authorList>
    </citation>
    <scope>NUCLEOTIDE SEQUENCE [LARGE SCALE GENOMIC DNA]</scope>
    <source>
        <strain evidence="4">KCTC 12907</strain>
    </source>
</reference>
<proteinExistence type="predicted"/>
<evidence type="ECO:0000256" key="2">
    <source>
        <dbReference type="SAM" id="Phobius"/>
    </source>
</evidence>
<keyword evidence="2" id="KW-1133">Transmembrane helix</keyword>
<keyword evidence="4" id="KW-1185">Reference proteome</keyword>
<organism evidence="3 4">
    <name type="scientific">Cohnella cellulosilytica</name>
    <dbReference type="NCBI Taxonomy" id="986710"/>
    <lineage>
        <taxon>Bacteria</taxon>
        <taxon>Bacillati</taxon>
        <taxon>Bacillota</taxon>
        <taxon>Bacilli</taxon>
        <taxon>Bacillales</taxon>
        <taxon>Paenibacillaceae</taxon>
        <taxon>Cohnella</taxon>
    </lineage>
</organism>
<keyword evidence="2" id="KW-0472">Membrane</keyword>
<accession>A0ABW2FBP8</accession>
<evidence type="ECO:0000313" key="3">
    <source>
        <dbReference type="EMBL" id="MFC7149263.1"/>
    </source>
</evidence>
<comment type="caution">
    <text evidence="3">The sequence shown here is derived from an EMBL/GenBank/DDBJ whole genome shotgun (WGS) entry which is preliminary data.</text>
</comment>
<dbReference type="EMBL" id="JBHTAI010000006">
    <property type="protein sequence ID" value="MFC7149263.1"/>
    <property type="molecule type" value="Genomic_DNA"/>
</dbReference>
<keyword evidence="2" id="KW-0812">Transmembrane</keyword>
<sequence length="275" mass="28754">MLVRLQKLSSELEQLPRVVPKFSIVDSILPELERLHAAGATDGADKAASDSIASSPAPVRSQRPSRRLFRKISGVVAAGIVVGLLLFSNPGEWLRMGGGSHNDAAMPNPVSAPAGEKGSAASGATLFSIQEETPEGVQDQSAPEAREKSFAAGGGDGEAELRHNEGDASSGETGDTMTPALEGDGPLITGLSAPAETAESPDGKWRAAAEEEAGTLRVYRAEDNELLYSSEPKDGSIGLLTWNDDSTALNFTVTAADGSSTEWQLDMATFTESER</sequence>
<feature type="transmembrane region" description="Helical" evidence="2">
    <location>
        <begin position="68"/>
        <end position="87"/>
    </location>
</feature>
<evidence type="ECO:0000256" key="1">
    <source>
        <dbReference type="SAM" id="MobiDB-lite"/>
    </source>
</evidence>
<evidence type="ECO:0000313" key="4">
    <source>
        <dbReference type="Proteomes" id="UP001596378"/>
    </source>
</evidence>
<protein>
    <submittedName>
        <fullName evidence="3">Uncharacterized protein</fullName>
    </submittedName>
</protein>
<gene>
    <name evidence="3" type="ORF">ACFQMJ_12065</name>
</gene>
<name>A0ABW2FBP8_9BACL</name>
<feature type="region of interest" description="Disordered" evidence="1">
    <location>
        <begin position="98"/>
        <end position="206"/>
    </location>
</feature>